<accession>A0A162DE04</accession>
<dbReference type="PANTHER" id="PTHR47331:SF5">
    <property type="entry name" value="RIBONUCLEASE H"/>
    <property type="match status" value="1"/>
</dbReference>
<proteinExistence type="predicted"/>
<reference evidence="1 2" key="1">
    <citation type="submission" date="2016-03" db="EMBL/GenBank/DDBJ databases">
        <title>EvidentialGene: Evidence-directed Construction of Genes on Genomes.</title>
        <authorList>
            <person name="Gilbert D.G."/>
            <person name="Choi J.-H."/>
            <person name="Mockaitis K."/>
            <person name="Colbourne J."/>
            <person name="Pfrender M."/>
        </authorList>
    </citation>
    <scope>NUCLEOTIDE SEQUENCE [LARGE SCALE GENOMIC DNA]</scope>
    <source>
        <strain evidence="1 2">Xinb3</strain>
        <tissue evidence="1">Complete organism</tissue>
    </source>
</reference>
<evidence type="ECO:0000313" key="1">
    <source>
        <dbReference type="EMBL" id="KZS10474.1"/>
    </source>
</evidence>
<dbReference type="AlphaFoldDB" id="A0A162DE04"/>
<keyword evidence="2" id="KW-1185">Reference proteome</keyword>
<dbReference type="EMBL" id="LRGB01001792">
    <property type="protein sequence ID" value="KZS10474.1"/>
    <property type="molecule type" value="Genomic_DNA"/>
</dbReference>
<dbReference type="Proteomes" id="UP000076858">
    <property type="component" value="Unassembled WGS sequence"/>
</dbReference>
<dbReference type="OrthoDB" id="6381431at2759"/>
<sequence length="357" mass="40911">MRFHLHRIAWIADIEKAFLNIALHPEDAEGGRFLWVTEPETPGSPLAAYKRHGAKATVKQLKEQIYVDDYLGGADSISTAKTRIPETKSIFQEAKRVFSASLASWWLGFGERMVRTMKHLLRRSNGHACLKYDEIEVSLIETKSVVNARPLIYVGKGNDDPLPITQNQFLNNRRSNCTPPEPAVNLMTPDANNARLLKMYRQRREYVSNICERFMTDYLLQIDKFHCKEIHGLTYTSRYVRWKSYADSTKQDEDGHYVSPLPWNESKQNLNKNDVMAESRARALMRRIEKDTETKTSYCSVGTTRYLGREMSRLLKPHGLVVTSGAPVSAFDRNSTRDVRQSCQQIFLPVADVYVSA</sequence>
<dbReference type="PANTHER" id="PTHR47331">
    <property type="entry name" value="PHD-TYPE DOMAIN-CONTAINING PROTEIN"/>
    <property type="match status" value="1"/>
</dbReference>
<gene>
    <name evidence="1" type="ORF">APZ42_025060</name>
</gene>
<protein>
    <submittedName>
        <fullName evidence="1">Uncharacterized protein</fullName>
    </submittedName>
</protein>
<organism evidence="1 2">
    <name type="scientific">Daphnia magna</name>
    <dbReference type="NCBI Taxonomy" id="35525"/>
    <lineage>
        <taxon>Eukaryota</taxon>
        <taxon>Metazoa</taxon>
        <taxon>Ecdysozoa</taxon>
        <taxon>Arthropoda</taxon>
        <taxon>Crustacea</taxon>
        <taxon>Branchiopoda</taxon>
        <taxon>Diplostraca</taxon>
        <taxon>Cladocera</taxon>
        <taxon>Anomopoda</taxon>
        <taxon>Daphniidae</taxon>
        <taxon>Daphnia</taxon>
    </lineage>
</organism>
<comment type="caution">
    <text evidence="1">The sequence shown here is derived from an EMBL/GenBank/DDBJ whole genome shotgun (WGS) entry which is preliminary data.</text>
</comment>
<name>A0A162DE04_9CRUS</name>
<evidence type="ECO:0000313" key="2">
    <source>
        <dbReference type="Proteomes" id="UP000076858"/>
    </source>
</evidence>